<evidence type="ECO:0000256" key="4">
    <source>
        <dbReference type="ARBA" id="ARBA00022722"/>
    </source>
</evidence>
<dbReference type="InterPro" id="IPR020549">
    <property type="entry name" value="YbeY_CS"/>
</dbReference>
<keyword evidence="8 9" id="KW-0862">Zinc</keyword>
<comment type="similarity">
    <text evidence="1 9">Belongs to the endoribonuclease YbeY family.</text>
</comment>
<keyword evidence="6 9" id="KW-0255">Endonuclease</keyword>
<dbReference type="NCBIfam" id="TIGR00043">
    <property type="entry name" value="rRNA maturation RNase YbeY"/>
    <property type="match status" value="1"/>
</dbReference>
<keyword evidence="9" id="KW-0963">Cytoplasm</keyword>
<protein>
    <recommendedName>
        <fullName evidence="9">Endoribonuclease YbeY</fullName>
        <ecNumber evidence="9">3.1.-.-</ecNumber>
    </recommendedName>
</protein>
<sequence length="156" mass="18566">MDEITIIYEDDNKDLEQYEKVFEELLTHTKNELKIDKSLMLSVTFIKPEESIRLNTEYRGKEYVGDVISFPIDDPMGIYEQLDFKEIGDIFITYDEALNKAKLYNHKIYEEMCWLFVHGLLHILGYDHELGENEEKEMFDLTNNILKRVNVVYKVV</sequence>
<evidence type="ECO:0000256" key="7">
    <source>
        <dbReference type="ARBA" id="ARBA00022801"/>
    </source>
</evidence>
<dbReference type="GO" id="GO:0005737">
    <property type="term" value="C:cytoplasm"/>
    <property type="evidence" value="ECO:0007669"/>
    <property type="project" value="UniProtKB-SubCell"/>
</dbReference>
<organism evidence="10 11">
    <name type="scientific">Spiroplasma chinense</name>
    <dbReference type="NCBI Taxonomy" id="216932"/>
    <lineage>
        <taxon>Bacteria</taxon>
        <taxon>Bacillati</taxon>
        <taxon>Mycoplasmatota</taxon>
        <taxon>Mollicutes</taxon>
        <taxon>Entomoplasmatales</taxon>
        <taxon>Spiroplasmataceae</taxon>
        <taxon>Spiroplasma</taxon>
    </lineage>
</organism>
<dbReference type="GO" id="GO:0004521">
    <property type="term" value="F:RNA endonuclease activity"/>
    <property type="evidence" value="ECO:0007669"/>
    <property type="project" value="UniProtKB-UniRule"/>
</dbReference>
<dbReference type="InterPro" id="IPR023091">
    <property type="entry name" value="MetalPrtase_cat_dom_sf_prd"/>
</dbReference>
<dbReference type="Pfam" id="PF02130">
    <property type="entry name" value="YbeY"/>
    <property type="match status" value="1"/>
</dbReference>
<dbReference type="RefSeq" id="WP_166508429.1">
    <property type="nucleotide sequence ID" value="NZ_CP043026.1"/>
</dbReference>
<gene>
    <name evidence="9" type="primary">ybeY</name>
    <name evidence="10" type="ORF">SCHIN_v1c08630</name>
</gene>
<evidence type="ECO:0000313" key="11">
    <source>
        <dbReference type="Proteomes" id="UP000323144"/>
    </source>
</evidence>
<dbReference type="GO" id="GO:0004222">
    <property type="term" value="F:metalloendopeptidase activity"/>
    <property type="evidence" value="ECO:0007669"/>
    <property type="project" value="InterPro"/>
</dbReference>
<evidence type="ECO:0000256" key="3">
    <source>
        <dbReference type="ARBA" id="ARBA00022552"/>
    </source>
</evidence>
<keyword evidence="7 9" id="KW-0378">Hydrolase</keyword>
<dbReference type="KEGG" id="schi:SCHIN_v1c08630"/>
<dbReference type="GO" id="GO:0006364">
    <property type="term" value="P:rRNA processing"/>
    <property type="evidence" value="ECO:0007669"/>
    <property type="project" value="UniProtKB-UniRule"/>
</dbReference>
<dbReference type="EMBL" id="CP043026">
    <property type="protein sequence ID" value="QEH62058.1"/>
    <property type="molecule type" value="Genomic_DNA"/>
</dbReference>
<evidence type="ECO:0000256" key="9">
    <source>
        <dbReference type="HAMAP-Rule" id="MF_00009"/>
    </source>
</evidence>
<evidence type="ECO:0000256" key="6">
    <source>
        <dbReference type="ARBA" id="ARBA00022759"/>
    </source>
</evidence>
<evidence type="ECO:0000256" key="8">
    <source>
        <dbReference type="ARBA" id="ARBA00022833"/>
    </source>
</evidence>
<evidence type="ECO:0000256" key="1">
    <source>
        <dbReference type="ARBA" id="ARBA00010875"/>
    </source>
</evidence>
<feature type="binding site" evidence="9">
    <location>
        <position position="118"/>
    </location>
    <ligand>
        <name>Zn(2+)</name>
        <dbReference type="ChEBI" id="CHEBI:29105"/>
        <note>catalytic</note>
    </ligand>
</feature>
<dbReference type="GO" id="GO:0008270">
    <property type="term" value="F:zinc ion binding"/>
    <property type="evidence" value="ECO:0007669"/>
    <property type="project" value="UniProtKB-UniRule"/>
</dbReference>
<keyword evidence="3 9" id="KW-0698">rRNA processing</keyword>
<dbReference type="AlphaFoldDB" id="A0A5B9Y4G6"/>
<dbReference type="Proteomes" id="UP000323144">
    <property type="component" value="Chromosome"/>
</dbReference>
<accession>A0A5B9Y4G6</accession>
<feature type="binding site" evidence="9">
    <location>
        <position position="122"/>
    </location>
    <ligand>
        <name>Zn(2+)</name>
        <dbReference type="ChEBI" id="CHEBI:29105"/>
        <note>catalytic</note>
    </ligand>
</feature>
<dbReference type="SUPFAM" id="SSF55486">
    <property type="entry name" value="Metalloproteases ('zincins'), catalytic domain"/>
    <property type="match status" value="1"/>
</dbReference>
<dbReference type="EC" id="3.1.-.-" evidence="9"/>
<dbReference type="HAMAP" id="MF_00009">
    <property type="entry name" value="Endoribonucl_YbeY"/>
    <property type="match status" value="1"/>
</dbReference>
<dbReference type="PROSITE" id="PS01306">
    <property type="entry name" value="UPF0054"/>
    <property type="match status" value="1"/>
</dbReference>
<keyword evidence="5 9" id="KW-0479">Metal-binding</keyword>
<keyword evidence="4 9" id="KW-0540">Nuclease</keyword>
<keyword evidence="2 9" id="KW-0690">Ribosome biogenesis</keyword>
<evidence type="ECO:0000256" key="2">
    <source>
        <dbReference type="ARBA" id="ARBA00022517"/>
    </source>
</evidence>
<keyword evidence="11" id="KW-1185">Reference proteome</keyword>
<dbReference type="PANTHER" id="PTHR46986">
    <property type="entry name" value="ENDORIBONUCLEASE YBEY, CHLOROPLASTIC"/>
    <property type="match status" value="1"/>
</dbReference>
<comment type="cofactor">
    <cofactor evidence="9">
        <name>Zn(2+)</name>
        <dbReference type="ChEBI" id="CHEBI:29105"/>
    </cofactor>
    <text evidence="9">Binds 1 zinc ion.</text>
</comment>
<reference evidence="10 11" key="1">
    <citation type="submission" date="2019-08" db="EMBL/GenBank/DDBJ databases">
        <title>Complete genome sequence of Spiroplasma chinense CCH (DSM 19755).</title>
        <authorList>
            <person name="Shen H.-Y."/>
            <person name="Lin Y.-C."/>
            <person name="Chou L."/>
            <person name="Kuo C.-H."/>
        </authorList>
    </citation>
    <scope>NUCLEOTIDE SEQUENCE [LARGE SCALE GENOMIC DNA]</scope>
    <source>
        <strain evidence="10 11">CCH</strain>
    </source>
</reference>
<feature type="binding site" evidence="9">
    <location>
        <position position="128"/>
    </location>
    <ligand>
        <name>Zn(2+)</name>
        <dbReference type="ChEBI" id="CHEBI:29105"/>
        <note>catalytic</note>
    </ligand>
</feature>
<dbReference type="Gene3D" id="3.40.390.30">
    <property type="entry name" value="Metalloproteases ('zincins'), catalytic domain"/>
    <property type="match status" value="1"/>
</dbReference>
<dbReference type="InterPro" id="IPR002036">
    <property type="entry name" value="YbeY"/>
</dbReference>
<name>A0A5B9Y4G6_9MOLU</name>
<dbReference type="PANTHER" id="PTHR46986:SF1">
    <property type="entry name" value="ENDORIBONUCLEASE YBEY, CHLOROPLASTIC"/>
    <property type="match status" value="1"/>
</dbReference>
<proteinExistence type="inferred from homology"/>
<evidence type="ECO:0000313" key="10">
    <source>
        <dbReference type="EMBL" id="QEH62058.1"/>
    </source>
</evidence>
<comment type="subcellular location">
    <subcellularLocation>
        <location evidence="9">Cytoplasm</location>
    </subcellularLocation>
</comment>
<evidence type="ECO:0000256" key="5">
    <source>
        <dbReference type="ARBA" id="ARBA00022723"/>
    </source>
</evidence>
<comment type="function">
    <text evidence="9">Single strand-specific metallo-endoribonuclease involved in late-stage 70S ribosome quality control and in maturation of the 3' terminus of the 16S rRNA.</text>
</comment>